<dbReference type="AlphaFoldDB" id="W4VNJ7"/>
<accession>W4VNJ7</accession>
<evidence type="ECO:0000313" key="2">
    <source>
        <dbReference type="Proteomes" id="UP000019102"/>
    </source>
</evidence>
<dbReference type="Proteomes" id="UP000019102">
    <property type="component" value="Unassembled WGS sequence"/>
</dbReference>
<sequence>MPRLADEGVYLASESTVYRVLKENDMQHHRGRSKKPNV</sequence>
<proteinExistence type="predicted"/>
<gene>
    <name evidence="1" type="ORF">JCM21714_3927</name>
</gene>
<organism evidence="1 2">
    <name type="scientific">Gracilibacillus boraciitolerans JCM 21714</name>
    <dbReference type="NCBI Taxonomy" id="1298598"/>
    <lineage>
        <taxon>Bacteria</taxon>
        <taxon>Bacillati</taxon>
        <taxon>Bacillota</taxon>
        <taxon>Bacilli</taxon>
        <taxon>Bacillales</taxon>
        <taxon>Bacillaceae</taxon>
        <taxon>Gracilibacillus</taxon>
    </lineage>
</organism>
<name>W4VNJ7_9BACI</name>
<comment type="caution">
    <text evidence="1">The sequence shown here is derived from an EMBL/GenBank/DDBJ whole genome shotgun (WGS) entry which is preliminary data.</text>
</comment>
<protein>
    <submittedName>
        <fullName evidence="1">Transposase</fullName>
    </submittedName>
</protein>
<keyword evidence="2" id="KW-1185">Reference proteome</keyword>
<dbReference type="EMBL" id="BAVS01000030">
    <property type="protein sequence ID" value="GAE94741.1"/>
    <property type="molecule type" value="Genomic_DNA"/>
</dbReference>
<dbReference type="STRING" id="1298598.JCM21714_3927"/>
<evidence type="ECO:0000313" key="1">
    <source>
        <dbReference type="EMBL" id="GAE94741.1"/>
    </source>
</evidence>
<dbReference type="eggNOG" id="COG2801">
    <property type="taxonomic scope" value="Bacteria"/>
</dbReference>
<reference evidence="1 2" key="1">
    <citation type="journal article" date="2014" name="Genome Announc.">
        <title>Draft Genome Sequence of the Boron-Tolerant and Moderately Halotolerant Bacterium Gracilibacillus boraciitolerans JCM 21714T.</title>
        <authorList>
            <person name="Ahmed I."/>
            <person name="Oshima K."/>
            <person name="Suda W."/>
            <person name="Kitamura K."/>
            <person name="Iida T."/>
            <person name="Ohmori Y."/>
            <person name="Fujiwara T."/>
            <person name="Hattori M."/>
            <person name="Ohkuma M."/>
        </authorList>
    </citation>
    <scope>NUCLEOTIDE SEQUENCE [LARGE SCALE GENOMIC DNA]</scope>
    <source>
        <strain evidence="1 2">JCM 21714</strain>
    </source>
</reference>